<dbReference type="GO" id="GO:0046452">
    <property type="term" value="P:dihydrofolate metabolic process"/>
    <property type="evidence" value="ECO:0007669"/>
    <property type="project" value="TreeGrafter"/>
</dbReference>
<dbReference type="FunFam" id="3.40.430.10:FF:000001">
    <property type="entry name" value="Dihydrofolate reductase"/>
    <property type="match status" value="1"/>
</dbReference>
<dbReference type="GO" id="GO:0005829">
    <property type="term" value="C:cytosol"/>
    <property type="evidence" value="ECO:0007669"/>
    <property type="project" value="TreeGrafter"/>
</dbReference>
<evidence type="ECO:0000256" key="2">
    <source>
        <dbReference type="ARBA" id="ARBA00009539"/>
    </source>
</evidence>
<dbReference type="Proteomes" id="UP000246635">
    <property type="component" value="Unassembled WGS sequence"/>
</dbReference>
<dbReference type="InterPro" id="IPR017925">
    <property type="entry name" value="DHFR_CS"/>
</dbReference>
<protein>
    <recommendedName>
        <fullName evidence="3 8">Dihydrofolate reductase</fullName>
        <ecNumber evidence="3 8">1.5.1.3</ecNumber>
    </recommendedName>
</protein>
<dbReference type="PRINTS" id="PR00070">
    <property type="entry name" value="DHFR"/>
</dbReference>
<evidence type="ECO:0000313" key="12">
    <source>
        <dbReference type="Proteomes" id="UP000246635"/>
    </source>
</evidence>
<dbReference type="RefSeq" id="WP_110044940.1">
    <property type="nucleotide sequence ID" value="NZ_CP054612.1"/>
</dbReference>
<evidence type="ECO:0000256" key="8">
    <source>
        <dbReference type="PIRNR" id="PIRNR000194"/>
    </source>
</evidence>
<evidence type="ECO:0000256" key="4">
    <source>
        <dbReference type="ARBA" id="ARBA00022563"/>
    </source>
</evidence>
<dbReference type="SUPFAM" id="SSF53597">
    <property type="entry name" value="Dihydrofolate reductase-like"/>
    <property type="match status" value="1"/>
</dbReference>
<keyword evidence="4 8" id="KW-0554">One-carbon metabolism</keyword>
<keyword evidence="12" id="KW-1185">Reference proteome</keyword>
<dbReference type="EMBL" id="QGTQ01000012">
    <property type="protein sequence ID" value="PWW00719.1"/>
    <property type="molecule type" value="Genomic_DNA"/>
</dbReference>
<comment type="pathway">
    <text evidence="1 8">Cofactor biosynthesis; tetrahydrofolate biosynthesis; 5,6,7,8-tetrahydrofolate from 7,8-dihydrofolate: step 1/1.</text>
</comment>
<dbReference type="GO" id="GO:0046655">
    <property type="term" value="P:folic acid metabolic process"/>
    <property type="evidence" value="ECO:0007669"/>
    <property type="project" value="TreeGrafter"/>
</dbReference>
<comment type="similarity">
    <text evidence="2 8 9">Belongs to the dihydrofolate reductase family.</text>
</comment>
<dbReference type="PROSITE" id="PS51330">
    <property type="entry name" value="DHFR_2"/>
    <property type="match status" value="1"/>
</dbReference>
<evidence type="ECO:0000256" key="5">
    <source>
        <dbReference type="ARBA" id="ARBA00022857"/>
    </source>
</evidence>
<dbReference type="CDD" id="cd00209">
    <property type="entry name" value="DHFR"/>
    <property type="match status" value="1"/>
</dbReference>
<evidence type="ECO:0000256" key="1">
    <source>
        <dbReference type="ARBA" id="ARBA00004903"/>
    </source>
</evidence>
<evidence type="ECO:0000256" key="3">
    <source>
        <dbReference type="ARBA" id="ARBA00012856"/>
    </source>
</evidence>
<dbReference type="PANTHER" id="PTHR48069">
    <property type="entry name" value="DIHYDROFOLATE REDUCTASE"/>
    <property type="match status" value="1"/>
</dbReference>
<dbReference type="GO" id="GO:0070401">
    <property type="term" value="F:NADP+ binding"/>
    <property type="evidence" value="ECO:0007669"/>
    <property type="project" value="UniProtKB-ARBA"/>
</dbReference>
<dbReference type="PIRSF" id="PIRSF000194">
    <property type="entry name" value="DHFR"/>
    <property type="match status" value="1"/>
</dbReference>
<dbReference type="Pfam" id="PF00186">
    <property type="entry name" value="DHFR_1"/>
    <property type="match status" value="1"/>
</dbReference>
<sequence>MSQITMIWAMDQNRGIGIENRIPWRLPADMAFFKSYTTGKTVVMGRKTFESFPKALPNRRNVVLSRNSDLVLEGAEVVTSVEEVLQRYGSEEELVVIGGAEIYQLFLPYANKLLVTEIDETFAGTDAFFPAYDESQWVLTDRRNGEQNEKNPYIYRFLTLERS</sequence>
<dbReference type="PROSITE" id="PS00075">
    <property type="entry name" value="DHFR_1"/>
    <property type="match status" value="1"/>
</dbReference>
<comment type="catalytic activity">
    <reaction evidence="8">
        <text>(6S)-5,6,7,8-tetrahydrofolate + NADP(+) = 7,8-dihydrofolate + NADPH + H(+)</text>
        <dbReference type="Rhea" id="RHEA:15009"/>
        <dbReference type="ChEBI" id="CHEBI:15378"/>
        <dbReference type="ChEBI" id="CHEBI:57451"/>
        <dbReference type="ChEBI" id="CHEBI:57453"/>
        <dbReference type="ChEBI" id="CHEBI:57783"/>
        <dbReference type="ChEBI" id="CHEBI:58349"/>
        <dbReference type="EC" id="1.5.1.3"/>
    </reaction>
</comment>
<dbReference type="EC" id="1.5.1.3" evidence="3 8"/>
<dbReference type="AlphaFoldDB" id="A0A2V2YVB0"/>
<dbReference type="PANTHER" id="PTHR48069:SF3">
    <property type="entry name" value="DIHYDROFOLATE REDUCTASE"/>
    <property type="match status" value="1"/>
</dbReference>
<name>A0A2V2YVB0_9BACL</name>
<dbReference type="InterPro" id="IPR024072">
    <property type="entry name" value="DHFR-like_dom_sf"/>
</dbReference>
<dbReference type="UniPathway" id="UPA00077">
    <property type="reaction ID" value="UER00158"/>
</dbReference>
<reference evidence="11 12" key="1">
    <citation type="submission" date="2018-05" db="EMBL/GenBank/DDBJ databases">
        <title>Genomic Encyclopedia of Type Strains, Phase III (KMG-III): the genomes of soil and plant-associated and newly described type strains.</title>
        <authorList>
            <person name="Whitman W."/>
        </authorList>
    </citation>
    <scope>NUCLEOTIDE SEQUENCE [LARGE SCALE GENOMIC DNA]</scope>
    <source>
        <strain evidence="11 12">CECT 5696</strain>
    </source>
</reference>
<keyword evidence="5 8" id="KW-0521">NADP</keyword>
<dbReference type="Gene3D" id="3.40.430.10">
    <property type="entry name" value="Dihydrofolate Reductase, subunit A"/>
    <property type="match status" value="1"/>
</dbReference>
<feature type="domain" description="DHFR" evidence="10">
    <location>
        <begin position="3"/>
        <end position="162"/>
    </location>
</feature>
<keyword evidence="6 8" id="KW-0560">Oxidoreductase</keyword>
<dbReference type="GO" id="GO:0046654">
    <property type="term" value="P:tetrahydrofolate biosynthetic process"/>
    <property type="evidence" value="ECO:0007669"/>
    <property type="project" value="UniProtKB-UniPathway"/>
</dbReference>
<comment type="caution">
    <text evidence="11">The sequence shown here is derived from an EMBL/GenBank/DDBJ whole genome shotgun (WGS) entry which is preliminary data.</text>
</comment>
<accession>A0A2V2YVB0</accession>
<evidence type="ECO:0000313" key="11">
    <source>
        <dbReference type="EMBL" id="PWW00719.1"/>
    </source>
</evidence>
<dbReference type="InterPro" id="IPR001796">
    <property type="entry name" value="DHFR_dom"/>
</dbReference>
<gene>
    <name evidence="11" type="ORF">DFQ01_11272</name>
</gene>
<evidence type="ECO:0000259" key="10">
    <source>
        <dbReference type="PROSITE" id="PS51330"/>
    </source>
</evidence>
<dbReference type="GO" id="GO:0004146">
    <property type="term" value="F:dihydrofolate reductase activity"/>
    <property type="evidence" value="ECO:0007669"/>
    <property type="project" value="UniProtKB-EC"/>
</dbReference>
<dbReference type="InterPro" id="IPR012259">
    <property type="entry name" value="DHFR"/>
</dbReference>
<evidence type="ECO:0000256" key="9">
    <source>
        <dbReference type="RuleBase" id="RU004474"/>
    </source>
</evidence>
<dbReference type="GO" id="GO:0006730">
    <property type="term" value="P:one-carbon metabolic process"/>
    <property type="evidence" value="ECO:0007669"/>
    <property type="project" value="UniProtKB-KW"/>
</dbReference>
<dbReference type="OrthoDB" id="9804315at2"/>
<evidence type="ECO:0000256" key="6">
    <source>
        <dbReference type="ARBA" id="ARBA00023002"/>
    </source>
</evidence>
<organism evidence="11 12">
    <name type="scientific">Paenibacillus cellulosilyticus</name>
    <dbReference type="NCBI Taxonomy" id="375489"/>
    <lineage>
        <taxon>Bacteria</taxon>
        <taxon>Bacillati</taxon>
        <taxon>Bacillota</taxon>
        <taxon>Bacilli</taxon>
        <taxon>Bacillales</taxon>
        <taxon>Paenibacillaceae</taxon>
        <taxon>Paenibacillus</taxon>
    </lineage>
</organism>
<comment type="function">
    <text evidence="7 8">Key enzyme in folate metabolism. Catalyzes an essential reaction for de novo glycine and purine synthesis, and for DNA precursor synthesis.</text>
</comment>
<proteinExistence type="inferred from homology"/>
<evidence type="ECO:0000256" key="7">
    <source>
        <dbReference type="ARBA" id="ARBA00025067"/>
    </source>
</evidence>